<dbReference type="InterPro" id="IPR003462">
    <property type="entry name" value="ODC_Mu_crystall"/>
</dbReference>
<proteinExistence type="inferred from homology"/>
<dbReference type="EMBL" id="QGMG01000093">
    <property type="protein sequence ID" value="TVY57432.1"/>
    <property type="molecule type" value="Genomic_DNA"/>
</dbReference>
<dbReference type="PANTHER" id="PTHR13812:SF19">
    <property type="entry name" value="KETIMINE REDUCTASE MU-CRYSTALLIN"/>
    <property type="match status" value="1"/>
</dbReference>
<dbReference type="OrthoDB" id="41492at2759"/>
<name>A0A7D8UTX8_9HELO</name>
<dbReference type="Proteomes" id="UP000481288">
    <property type="component" value="Unassembled WGS sequence"/>
</dbReference>
<comment type="similarity">
    <text evidence="1">Belongs to the ornithine cyclodeaminase/mu-crystallin family.</text>
</comment>
<organism evidence="3 4">
    <name type="scientific">Lachnellula cervina</name>
    <dbReference type="NCBI Taxonomy" id="1316786"/>
    <lineage>
        <taxon>Eukaryota</taxon>
        <taxon>Fungi</taxon>
        <taxon>Dikarya</taxon>
        <taxon>Ascomycota</taxon>
        <taxon>Pezizomycotina</taxon>
        <taxon>Leotiomycetes</taxon>
        <taxon>Helotiales</taxon>
        <taxon>Lachnaceae</taxon>
        <taxon>Lachnellula</taxon>
    </lineage>
</organism>
<dbReference type="InterPro" id="IPR023401">
    <property type="entry name" value="ODC_N"/>
</dbReference>
<sequence length="393" mass="41743">MPLTILSDQAILSLLTSLTRPEILKITESLARALSEYSSSTTGYAFRYQPQRTGITSPAGQLTLFMPFTSHTSIGTKIISLPPPTPASSTATPISASASASKPPAPAPKGVVTLLDASGNATGLLNAAELTAFRTSLASMILFKNRQRTGKIVVFGAGKQALWHIRLALLLRGTEIEIITIVNRSMDRAEELVRKLEGDGYGDEQKADSKKVRFEVLDPLVLGYWQRVEERLADADVVFCCTPSSRPLFPARFLVEGGKIERGCYVTAIGSHSAEMTELDPAIFTTVVNGTSSGSAFHPTEGGKGGVIVVDSRKACLVEAGEIIQGGIGAESLVDVGELVGLEGSEKERAREWLESGFVVFKCVGIAVMDAAVASDLLDLARSKGVGVSIPDF</sequence>
<protein>
    <recommendedName>
        <fullName evidence="5">Delta(1)-pyrroline-2-carboxylate reductase</fullName>
    </recommendedName>
</protein>
<dbReference type="Gene3D" id="3.40.50.720">
    <property type="entry name" value="NAD(P)-binding Rossmann-like Domain"/>
    <property type="match status" value="1"/>
</dbReference>
<dbReference type="AlphaFoldDB" id="A0A7D8UTX8"/>
<keyword evidence="4" id="KW-1185">Reference proteome</keyword>
<comment type="caution">
    <text evidence="3">The sequence shown here is derived from an EMBL/GenBank/DDBJ whole genome shotgun (WGS) entry which is preliminary data.</text>
</comment>
<accession>A0A7D8UTX8</accession>
<feature type="compositionally biased region" description="Low complexity" evidence="2">
    <location>
        <begin position="87"/>
        <end position="102"/>
    </location>
</feature>
<gene>
    <name evidence="3" type="primary">YGL159W</name>
    <name evidence="3" type="ORF">LCER1_G002607</name>
</gene>
<evidence type="ECO:0008006" key="5">
    <source>
        <dbReference type="Google" id="ProtNLM"/>
    </source>
</evidence>
<evidence type="ECO:0000313" key="4">
    <source>
        <dbReference type="Proteomes" id="UP000481288"/>
    </source>
</evidence>
<feature type="region of interest" description="Disordered" evidence="2">
    <location>
        <begin position="82"/>
        <end position="105"/>
    </location>
</feature>
<dbReference type="PANTHER" id="PTHR13812">
    <property type="entry name" value="KETIMINE REDUCTASE MU-CRYSTALLIN"/>
    <property type="match status" value="1"/>
</dbReference>
<evidence type="ECO:0000256" key="1">
    <source>
        <dbReference type="ARBA" id="ARBA00008903"/>
    </source>
</evidence>
<dbReference type="InterPro" id="IPR036291">
    <property type="entry name" value="NAD(P)-bd_dom_sf"/>
</dbReference>
<dbReference type="GO" id="GO:0005737">
    <property type="term" value="C:cytoplasm"/>
    <property type="evidence" value="ECO:0007669"/>
    <property type="project" value="TreeGrafter"/>
</dbReference>
<evidence type="ECO:0000313" key="3">
    <source>
        <dbReference type="EMBL" id="TVY57432.1"/>
    </source>
</evidence>
<reference evidence="3 4" key="1">
    <citation type="submission" date="2018-05" db="EMBL/GenBank/DDBJ databases">
        <title>Whole genome sequencing for identification of molecular markers to develop diagnostic detection tools for the regulated plant pathogen Lachnellula willkommii.</title>
        <authorList>
            <person name="Giroux E."/>
            <person name="Bilodeau G."/>
        </authorList>
    </citation>
    <scope>NUCLEOTIDE SEQUENCE [LARGE SCALE GENOMIC DNA]</scope>
    <source>
        <strain evidence="3 4">CBS 625.97</strain>
    </source>
</reference>
<dbReference type="SUPFAM" id="SSF51735">
    <property type="entry name" value="NAD(P)-binding Rossmann-fold domains"/>
    <property type="match status" value="1"/>
</dbReference>
<evidence type="ECO:0000256" key="2">
    <source>
        <dbReference type="SAM" id="MobiDB-lite"/>
    </source>
</evidence>
<dbReference type="Gene3D" id="3.30.1780.10">
    <property type="entry name" value="ornithine cyclodeaminase, domain 1"/>
    <property type="match status" value="1"/>
</dbReference>